<reference evidence="2" key="2">
    <citation type="submission" date="2022-10" db="EMBL/GenBank/DDBJ databases">
        <authorList>
            <consortium name="ENA_rothamsted_submissions"/>
            <consortium name="culmorum"/>
            <person name="King R."/>
        </authorList>
    </citation>
    <scope>NUCLEOTIDE SEQUENCE</scope>
</reference>
<gene>
    <name evidence="2" type="ORF">PHAECO_LOCUS12548</name>
</gene>
<accession>A0A9P0GTM8</accession>
<evidence type="ECO:0000313" key="2">
    <source>
        <dbReference type="EMBL" id="CAH1183900.1"/>
    </source>
</evidence>
<keyword evidence="3" id="KW-1185">Reference proteome</keyword>
<dbReference type="Proteomes" id="UP001153737">
    <property type="component" value="Chromosome 9"/>
</dbReference>
<dbReference type="InterPro" id="IPR044822">
    <property type="entry name" value="Myb_DNA-bind_4"/>
</dbReference>
<organism evidence="2 3">
    <name type="scientific">Phaedon cochleariae</name>
    <name type="common">Mustard beetle</name>
    <dbReference type="NCBI Taxonomy" id="80249"/>
    <lineage>
        <taxon>Eukaryota</taxon>
        <taxon>Metazoa</taxon>
        <taxon>Ecdysozoa</taxon>
        <taxon>Arthropoda</taxon>
        <taxon>Hexapoda</taxon>
        <taxon>Insecta</taxon>
        <taxon>Pterygota</taxon>
        <taxon>Neoptera</taxon>
        <taxon>Endopterygota</taxon>
        <taxon>Coleoptera</taxon>
        <taxon>Polyphaga</taxon>
        <taxon>Cucujiformia</taxon>
        <taxon>Chrysomeloidea</taxon>
        <taxon>Chrysomelidae</taxon>
        <taxon>Chrysomelinae</taxon>
        <taxon>Chrysomelini</taxon>
        <taxon>Phaedon</taxon>
    </lineage>
</organism>
<dbReference type="Gene3D" id="1.10.10.60">
    <property type="entry name" value="Homeodomain-like"/>
    <property type="match status" value="1"/>
</dbReference>
<evidence type="ECO:0000259" key="1">
    <source>
        <dbReference type="Pfam" id="PF13837"/>
    </source>
</evidence>
<sequence length="478" mass="54312">MNRKKLNNDLRQKLSKIVISELLKSNGEKISDMKADKFNAAADEIVFLFPGEMKETYFMPYSSPKTGLRRPARGKLWSRYVNVKAALRIANQNIMESPGSESCSESVQAISEDIESEILFLRSATEPYPRVLSAWESTFNVRKLRYKDCGIQQVLDAFPCLKMSYGAELLESDYNQMFTDKIDVVYSEWPKISEAILKEVDERKIHPNFETDLDNSTRALLLLPYLFTPVTLKSNSKNKSNWRPTRCEIQESFIFRVKNLDDVAEIVDRRKAKLDNFNLPLQPFAVIAGETNDISCHIVFNENKYKCISSIRCLELLFKIFHALNLEYPYLAFAQQLMEVAMMGGSEPEPAVQPEPTVQPLPLMQLPTDPGSAASSSYCSGEVSGEATTCFKWSNEAILLLVYTYKSYEADFTSGKVSQKMTWEKISKVMEENNHIVSGPQCLSKFNCMKMTFRLSVIITQSLGTIQDPSHTVSLCNH</sequence>
<protein>
    <recommendedName>
        <fullName evidence="1">Myb/SANT-like DNA-binding domain-containing protein</fullName>
    </recommendedName>
</protein>
<dbReference type="EMBL" id="OU896715">
    <property type="protein sequence ID" value="CAH1183900.1"/>
    <property type="molecule type" value="Genomic_DNA"/>
</dbReference>
<evidence type="ECO:0000313" key="3">
    <source>
        <dbReference type="Proteomes" id="UP001153737"/>
    </source>
</evidence>
<proteinExistence type="predicted"/>
<dbReference type="AlphaFoldDB" id="A0A9P0GTM8"/>
<dbReference type="Pfam" id="PF13837">
    <property type="entry name" value="Myb_DNA-bind_4"/>
    <property type="match status" value="1"/>
</dbReference>
<feature type="domain" description="Myb/SANT-like DNA-binding" evidence="1">
    <location>
        <begin position="392"/>
        <end position="454"/>
    </location>
</feature>
<dbReference type="OrthoDB" id="6819336at2759"/>
<reference evidence="2" key="1">
    <citation type="submission" date="2022-01" db="EMBL/GenBank/DDBJ databases">
        <authorList>
            <person name="King R."/>
        </authorList>
    </citation>
    <scope>NUCLEOTIDE SEQUENCE</scope>
</reference>
<name>A0A9P0GTM8_PHACE</name>